<protein>
    <recommendedName>
        <fullName evidence="4">Secreted protein</fullName>
    </recommendedName>
</protein>
<feature type="chain" id="PRO_5011987847" description="Secreted protein" evidence="1">
    <location>
        <begin position="24"/>
        <end position="123"/>
    </location>
</feature>
<evidence type="ECO:0000313" key="2">
    <source>
        <dbReference type="EMBL" id="ARU63230.1"/>
    </source>
</evidence>
<name>A0A1Y0ISJ0_9BACL</name>
<gene>
    <name evidence="2" type="ORF">CBW65_21295</name>
</gene>
<evidence type="ECO:0008006" key="4">
    <source>
        <dbReference type="Google" id="ProtNLM"/>
    </source>
</evidence>
<evidence type="ECO:0000256" key="1">
    <source>
        <dbReference type="SAM" id="SignalP"/>
    </source>
</evidence>
<dbReference type="KEGG" id="tum:CBW65_21295"/>
<dbReference type="EMBL" id="CP021434">
    <property type="protein sequence ID" value="ARU63230.1"/>
    <property type="molecule type" value="Genomic_DNA"/>
</dbReference>
<proteinExistence type="predicted"/>
<dbReference type="AlphaFoldDB" id="A0A1Y0ISJ0"/>
<reference evidence="3" key="1">
    <citation type="submission" date="2017-05" db="EMBL/GenBank/DDBJ databases">
        <authorList>
            <person name="Sung H."/>
        </authorList>
    </citation>
    <scope>NUCLEOTIDE SEQUENCE [LARGE SCALE GENOMIC DNA]</scope>
    <source>
        <strain evidence="3">AR23208</strain>
    </source>
</reference>
<keyword evidence="1" id="KW-0732">Signal</keyword>
<dbReference type="Proteomes" id="UP000195437">
    <property type="component" value="Chromosome"/>
</dbReference>
<accession>A0A1Y0ISJ0</accession>
<sequence>MKKVLLSALLGASLMAMPLTASAEEAGSWDYVGHSIFKSQSVVVYSNGGDFRACLAAGYNWSGYLTLWEYDAENADDKVSNQYITPGSCAVWRGIGGFVDGAQAEFYVTKPADGVSIDVKFYD</sequence>
<feature type="signal peptide" evidence="1">
    <location>
        <begin position="1"/>
        <end position="23"/>
    </location>
</feature>
<dbReference type="OrthoDB" id="2912061at2"/>
<organism evidence="2 3">
    <name type="scientific">Tumebacillus avium</name>
    <dbReference type="NCBI Taxonomy" id="1903704"/>
    <lineage>
        <taxon>Bacteria</taxon>
        <taxon>Bacillati</taxon>
        <taxon>Bacillota</taxon>
        <taxon>Bacilli</taxon>
        <taxon>Bacillales</taxon>
        <taxon>Alicyclobacillaceae</taxon>
        <taxon>Tumebacillus</taxon>
    </lineage>
</organism>
<evidence type="ECO:0000313" key="3">
    <source>
        <dbReference type="Proteomes" id="UP000195437"/>
    </source>
</evidence>
<keyword evidence="3" id="KW-1185">Reference proteome</keyword>
<dbReference type="RefSeq" id="WP_087458574.1">
    <property type="nucleotide sequence ID" value="NZ_CP021434.1"/>
</dbReference>